<organism evidence="1 2">
    <name type="scientific">Marinoscillum furvescens DSM 4134</name>
    <dbReference type="NCBI Taxonomy" id="1122208"/>
    <lineage>
        <taxon>Bacteria</taxon>
        <taxon>Pseudomonadati</taxon>
        <taxon>Bacteroidota</taxon>
        <taxon>Cytophagia</taxon>
        <taxon>Cytophagales</taxon>
        <taxon>Reichenbachiellaceae</taxon>
        <taxon>Marinoscillum</taxon>
    </lineage>
</organism>
<dbReference type="EMBL" id="QREG01000003">
    <property type="protein sequence ID" value="REE01729.1"/>
    <property type="molecule type" value="Genomic_DNA"/>
</dbReference>
<name>A0A3D9L7U1_MARFU</name>
<reference evidence="1 2" key="1">
    <citation type="submission" date="2018-07" db="EMBL/GenBank/DDBJ databases">
        <title>Genomic Encyclopedia of Type Strains, Phase IV (KMG-IV): sequencing the most valuable type-strain genomes for metagenomic binning, comparative biology and taxonomic classification.</title>
        <authorList>
            <person name="Goeker M."/>
        </authorList>
    </citation>
    <scope>NUCLEOTIDE SEQUENCE [LARGE SCALE GENOMIC DNA]</scope>
    <source>
        <strain evidence="1 2">DSM 4134</strain>
    </source>
</reference>
<dbReference type="Proteomes" id="UP000256779">
    <property type="component" value="Unassembled WGS sequence"/>
</dbReference>
<dbReference type="AlphaFoldDB" id="A0A3D9L7U1"/>
<sequence length="68" mass="7423">MYQGSSPKISCPHCQTPIVVSLDVLFGAAQALCNGCGSTLKVNQEKNREPLQLLEEFMTEVNKIKGIN</sequence>
<proteinExistence type="predicted"/>
<gene>
    <name evidence="1" type="ORF">C7460_103246</name>
</gene>
<evidence type="ECO:0000313" key="2">
    <source>
        <dbReference type="Proteomes" id="UP000256779"/>
    </source>
</evidence>
<protein>
    <submittedName>
        <fullName evidence="1">Uncharacterized protein</fullName>
    </submittedName>
</protein>
<comment type="caution">
    <text evidence="1">The sequence shown here is derived from an EMBL/GenBank/DDBJ whole genome shotgun (WGS) entry which is preliminary data.</text>
</comment>
<dbReference type="RefSeq" id="WP_147302853.1">
    <property type="nucleotide sequence ID" value="NZ_QREG01000003.1"/>
</dbReference>
<keyword evidence="2" id="KW-1185">Reference proteome</keyword>
<accession>A0A3D9L7U1</accession>
<evidence type="ECO:0000313" key="1">
    <source>
        <dbReference type="EMBL" id="REE01729.1"/>
    </source>
</evidence>
<dbReference type="OrthoDB" id="771388at2"/>